<dbReference type="EMBL" id="CAJOBA010005749">
    <property type="protein sequence ID" value="CAF3753504.1"/>
    <property type="molecule type" value="Genomic_DNA"/>
</dbReference>
<evidence type="ECO:0000313" key="5">
    <source>
        <dbReference type="Proteomes" id="UP000663829"/>
    </source>
</evidence>
<dbReference type="EMBL" id="CAJNOK010005743">
    <property type="protein sequence ID" value="CAF0983005.1"/>
    <property type="molecule type" value="Genomic_DNA"/>
</dbReference>
<evidence type="ECO:0000313" key="3">
    <source>
        <dbReference type="EMBL" id="CAF3753504.1"/>
    </source>
</evidence>
<dbReference type="Proteomes" id="UP000682733">
    <property type="component" value="Unassembled WGS sequence"/>
</dbReference>
<gene>
    <name evidence="2" type="ORF">GPM918_LOCUS19342</name>
    <name evidence="1" type="ORF">OVA965_LOCUS13684</name>
    <name evidence="4" type="ORF">SRO942_LOCUS19339</name>
    <name evidence="3" type="ORF">TMI583_LOCUS13687</name>
</gene>
<dbReference type="EMBL" id="CAJOBC010005836">
    <property type="protein sequence ID" value="CAF3877557.1"/>
    <property type="molecule type" value="Genomic_DNA"/>
</dbReference>
<name>A0A814Q1K0_9BILA</name>
<dbReference type="AlphaFoldDB" id="A0A814Q1K0"/>
<dbReference type="OrthoDB" id="10063635at2759"/>
<evidence type="ECO:0000313" key="2">
    <source>
        <dbReference type="EMBL" id="CAF1113396.1"/>
    </source>
</evidence>
<reference evidence="2" key="1">
    <citation type="submission" date="2021-02" db="EMBL/GenBank/DDBJ databases">
        <authorList>
            <person name="Nowell W R."/>
        </authorList>
    </citation>
    <scope>NUCLEOTIDE SEQUENCE</scope>
</reference>
<comment type="caution">
    <text evidence="2">The sequence shown here is derived from an EMBL/GenBank/DDBJ whole genome shotgun (WGS) entry which is preliminary data.</text>
</comment>
<proteinExistence type="predicted"/>
<keyword evidence="5" id="KW-1185">Reference proteome</keyword>
<accession>A0A814Q1K0</accession>
<dbReference type="EMBL" id="CAJNOQ010005836">
    <property type="protein sequence ID" value="CAF1113396.1"/>
    <property type="molecule type" value="Genomic_DNA"/>
</dbReference>
<dbReference type="Proteomes" id="UP000663829">
    <property type="component" value="Unassembled WGS sequence"/>
</dbReference>
<evidence type="ECO:0000313" key="4">
    <source>
        <dbReference type="EMBL" id="CAF3877557.1"/>
    </source>
</evidence>
<dbReference type="Proteomes" id="UP000681722">
    <property type="component" value="Unassembled WGS sequence"/>
</dbReference>
<evidence type="ECO:0000313" key="1">
    <source>
        <dbReference type="EMBL" id="CAF0983005.1"/>
    </source>
</evidence>
<organism evidence="2 5">
    <name type="scientific">Didymodactylos carnosus</name>
    <dbReference type="NCBI Taxonomy" id="1234261"/>
    <lineage>
        <taxon>Eukaryota</taxon>
        <taxon>Metazoa</taxon>
        <taxon>Spiralia</taxon>
        <taxon>Gnathifera</taxon>
        <taxon>Rotifera</taxon>
        <taxon>Eurotatoria</taxon>
        <taxon>Bdelloidea</taxon>
        <taxon>Philodinida</taxon>
        <taxon>Philodinidae</taxon>
        <taxon>Didymodactylos</taxon>
    </lineage>
</organism>
<protein>
    <submittedName>
        <fullName evidence="2">Uncharacterized protein</fullName>
    </submittedName>
</protein>
<sequence length="82" mass="10084">MPRNYKAFHDMLEKSSDCYRSNSIELRMIEQFRMTYTIDKAAEWYTDDSFIYRLIDKALRTEDIELLYLFRFYIVDLCSQLE</sequence>
<dbReference type="Proteomes" id="UP000677228">
    <property type="component" value="Unassembled WGS sequence"/>
</dbReference>